<dbReference type="InterPro" id="IPR002734">
    <property type="entry name" value="RibDG_C"/>
</dbReference>
<dbReference type="SUPFAM" id="SSF53597">
    <property type="entry name" value="Dihydrofolate reductase-like"/>
    <property type="match status" value="1"/>
</dbReference>
<evidence type="ECO:0000259" key="4">
    <source>
        <dbReference type="Pfam" id="PF01872"/>
    </source>
</evidence>
<accession>A0ABQ4JEY8</accession>
<comment type="caution">
    <text evidence="5">The sequence shown here is derived from an EMBL/GenBank/DDBJ whole genome shotgun (WGS) entry which is preliminary data.</text>
</comment>
<keyword evidence="6" id="KW-1185">Reference proteome</keyword>
<evidence type="ECO:0000256" key="3">
    <source>
        <dbReference type="ARBA" id="ARBA00023002"/>
    </source>
</evidence>
<keyword evidence="3" id="KW-0560">Oxidoreductase</keyword>
<dbReference type="RefSeq" id="WP_204036224.1">
    <property type="nucleotide sequence ID" value="NZ_BOPC01000053.1"/>
</dbReference>
<dbReference type="Gene3D" id="3.40.430.10">
    <property type="entry name" value="Dihydrofolate Reductase, subunit A"/>
    <property type="match status" value="1"/>
</dbReference>
<evidence type="ECO:0000313" key="5">
    <source>
        <dbReference type="EMBL" id="GIJ28713.1"/>
    </source>
</evidence>
<gene>
    <name evidence="5" type="ORF">Vqi01_38750</name>
</gene>
<dbReference type="Pfam" id="PF01872">
    <property type="entry name" value="RibD_C"/>
    <property type="match status" value="1"/>
</dbReference>
<reference evidence="5 6" key="1">
    <citation type="submission" date="2021-01" db="EMBL/GenBank/DDBJ databases">
        <title>Whole genome shotgun sequence of Verrucosispora qiuiae NBRC 106684.</title>
        <authorList>
            <person name="Komaki H."/>
            <person name="Tamura T."/>
        </authorList>
    </citation>
    <scope>NUCLEOTIDE SEQUENCE [LARGE SCALE GENOMIC DNA]</scope>
    <source>
        <strain evidence="5 6">NBRC 106684</strain>
    </source>
</reference>
<evidence type="ECO:0000256" key="2">
    <source>
        <dbReference type="ARBA" id="ARBA00022857"/>
    </source>
</evidence>
<name>A0ABQ4JEY8_9ACTN</name>
<protein>
    <recommendedName>
        <fullName evidence="4">Bacterial bifunctional deaminase-reductase C-terminal domain-containing protein</fullName>
    </recommendedName>
</protein>
<organism evidence="5 6">
    <name type="scientific">Micromonospora qiuiae</name>
    <dbReference type="NCBI Taxonomy" id="502268"/>
    <lineage>
        <taxon>Bacteria</taxon>
        <taxon>Bacillati</taxon>
        <taxon>Actinomycetota</taxon>
        <taxon>Actinomycetes</taxon>
        <taxon>Micromonosporales</taxon>
        <taxon>Micromonosporaceae</taxon>
        <taxon>Micromonospora</taxon>
    </lineage>
</organism>
<dbReference type="PANTHER" id="PTHR38011">
    <property type="entry name" value="DIHYDROFOLATE REDUCTASE FAMILY PROTEIN (AFU_ORTHOLOGUE AFUA_8G06820)"/>
    <property type="match status" value="1"/>
</dbReference>
<feature type="domain" description="Bacterial bifunctional deaminase-reductase C-terminal" evidence="4">
    <location>
        <begin position="35"/>
        <end position="234"/>
    </location>
</feature>
<dbReference type="Proteomes" id="UP000653076">
    <property type="component" value="Unassembled WGS sequence"/>
</dbReference>
<dbReference type="EMBL" id="BOPC01000053">
    <property type="protein sequence ID" value="GIJ28713.1"/>
    <property type="molecule type" value="Genomic_DNA"/>
</dbReference>
<keyword evidence="2" id="KW-0521">NADP</keyword>
<dbReference type="PANTHER" id="PTHR38011:SF7">
    <property type="entry name" value="2,5-DIAMINO-6-RIBOSYLAMINO-4(3H)-PYRIMIDINONE 5'-PHOSPHATE REDUCTASE"/>
    <property type="match status" value="1"/>
</dbReference>
<dbReference type="InterPro" id="IPR050765">
    <property type="entry name" value="Riboflavin_Biosynth_HTPR"/>
</dbReference>
<dbReference type="InterPro" id="IPR024072">
    <property type="entry name" value="DHFR-like_dom_sf"/>
</dbReference>
<evidence type="ECO:0000313" key="6">
    <source>
        <dbReference type="Proteomes" id="UP000653076"/>
    </source>
</evidence>
<sequence>MSAETSISALWPDPSPAPIDDETLIARYRRADTPRLRMNFVTSIDGAVSLGGLSAGLSGGPDKRVFGVLRMLCDALLVAAGTLRQEGYRAVRLDQRRRAWRRAHGLTEYPTLVVVSGSLHLDPAQAAFADAPVRPVVLTHHGPPAPPGLTAVADVVRCGTDRVDLAAGLAELRRRGHDQVLCEGGPRLFGALTADDLVDEVCLSVAPLLAGPGAGRITAGEPSPVRGLPLRHVLLAGDGTLLLRYARE</sequence>
<evidence type="ECO:0000256" key="1">
    <source>
        <dbReference type="ARBA" id="ARBA00005104"/>
    </source>
</evidence>
<proteinExistence type="predicted"/>
<comment type="pathway">
    <text evidence="1">Cofactor biosynthesis; riboflavin biosynthesis.</text>
</comment>